<evidence type="ECO:0000256" key="6">
    <source>
        <dbReference type="ARBA" id="ARBA00023136"/>
    </source>
</evidence>
<keyword evidence="4 7" id="KW-0812">Transmembrane</keyword>
<dbReference type="PANTHER" id="PTHR33452:SF1">
    <property type="entry name" value="INNER MEMBRANE PROTEIN YPHA-RELATED"/>
    <property type="match status" value="1"/>
</dbReference>
<feature type="transmembrane region" description="Helical" evidence="7">
    <location>
        <begin position="88"/>
        <end position="106"/>
    </location>
</feature>
<evidence type="ECO:0000313" key="8">
    <source>
        <dbReference type="EMBL" id="TLM77061.1"/>
    </source>
</evidence>
<dbReference type="PANTHER" id="PTHR33452">
    <property type="entry name" value="OXIDOREDUCTASE CATD-RELATED"/>
    <property type="match status" value="1"/>
</dbReference>
<evidence type="ECO:0000256" key="7">
    <source>
        <dbReference type="SAM" id="Phobius"/>
    </source>
</evidence>
<comment type="subcellular location">
    <subcellularLocation>
        <location evidence="1">Cell membrane</location>
        <topology evidence="1">Multi-pass membrane protein</topology>
    </subcellularLocation>
</comment>
<dbReference type="RefSeq" id="WP_138235968.1">
    <property type="nucleotide sequence ID" value="NZ_CP185860.1"/>
</dbReference>
<evidence type="ECO:0000256" key="4">
    <source>
        <dbReference type="ARBA" id="ARBA00022692"/>
    </source>
</evidence>
<feature type="transmembrane region" description="Helical" evidence="7">
    <location>
        <begin position="118"/>
        <end position="139"/>
    </location>
</feature>
<dbReference type="Proteomes" id="UP000306791">
    <property type="component" value="Unassembled WGS sequence"/>
</dbReference>
<dbReference type="Pfam" id="PF07681">
    <property type="entry name" value="DoxX"/>
    <property type="match status" value="1"/>
</dbReference>
<organism evidence="8 9">
    <name type="scientific">Microbulbifer harenosus</name>
    <dbReference type="NCBI Taxonomy" id="2576840"/>
    <lineage>
        <taxon>Bacteria</taxon>
        <taxon>Pseudomonadati</taxon>
        <taxon>Pseudomonadota</taxon>
        <taxon>Gammaproteobacteria</taxon>
        <taxon>Cellvibrionales</taxon>
        <taxon>Microbulbiferaceae</taxon>
        <taxon>Microbulbifer</taxon>
    </lineage>
</organism>
<accession>A0ABY2UH07</accession>
<keyword evidence="5 7" id="KW-1133">Transmembrane helix</keyword>
<reference evidence="8 9" key="1">
    <citation type="submission" date="2019-05" db="EMBL/GenBank/DDBJ databases">
        <title>Microbulbifer harenosus sp. nov., an alginate-degrading bacterium isolated from coastal sand.</title>
        <authorList>
            <person name="Huang H."/>
            <person name="Mo K."/>
            <person name="Bao S."/>
        </authorList>
    </citation>
    <scope>NUCLEOTIDE SEQUENCE [LARGE SCALE GENOMIC DNA]</scope>
    <source>
        <strain evidence="8 9">HB161719</strain>
    </source>
</reference>
<evidence type="ECO:0000256" key="1">
    <source>
        <dbReference type="ARBA" id="ARBA00004651"/>
    </source>
</evidence>
<gene>
    <name evidence="8" type="ORF">FDY93_11965</name>
</gene>
<keyword evidence="6 7" id="KW-0472">Membrane</keyword>
<comment type="similarity">
    <text evidence="2">Belongs to the DoxX family.</text>
</comment>
<proteinExistence type="inferred from homology"/>
<dbReference type="EMBL" id="VANI01000011">
    <property type="protein sequence ID" value="TLM77061.1"/>
    <property type="molecule type" value="Genomic_DNA"/>
</dbReference>
<protein>
    <submittedName>
        <fullName evidence="8">DoxX family protein</fullName>
    </submittedName>
</protein>
<dbReference type="InterPro" id="IPR051907">
    <property type="entry name" value="DoxX-like_oxidoreductase"/>
</dbReference>
<dbReference type="InterPro" id="IPR032808">
    <property type="entry name" value="DoxX"/>
</dbReference>
<evidence type="ECO:0000256" key="3">
    <source>
        <dbReference type="ARBA" id="ARBA00022475"/>
    </source>
</evidence>
<evidence type="ECO:0000256" key="5">
    <source>
        <dbReference type="ARBA" id="ARBA00022989"/>
    </source>
</evidence>
<evidence type="ECO:0000313" key="9">
    <source>
        <dbReference type="Proteomes" id="UP000306791"/>
    </source>
</evidence>
<keyword evidence="9" id="KW-1185">Reference proteome</keyword>
<evidence type="ECO:0000256" key="2">
    <source>
        <dbReference type="ARBA" id="ARBA00006679"/>
    </source>
</evidence>
<feature type="transmembrane region" description="Helical" evidence="7">
    <location>
        <begin position="62"/>
        <end position="81"/>
    </location>
</feature>
<sequence length="163" mass="16587">MNTQVINKILNSNAGLGALALRVPVGIILAAHGAQKLFGWFGGYGLEGTGQWMASIGLEPGYLMALLAGSAEFFGGLALVFGLLTRPAAAVSAFTMVVAIFSTHIDNGLFMSNNGYEFALALLAATVALAIQGGGVYAVDNGLSSILADGSNRNAVQPAGRVA</sequence>
<name>A0ABY2UH07_9GAMM</name>
<keyword evidence="3" id="KW-1003">Cell membrane</keyword>
<comment type="caution">
    <text evidence="8">The sequence shown here is derived from an EMBL/GenBank/DDBJ whole genome shotgun (WGS) entry which is preliminary data.</text>
</comment>